<proteinExistence type="predicted"/>
<feature type="compositionally biased region" description="Basic and acidic residues" evidence="1">
    <location>
        <begin position="1"/>
        <end position="19"/>
    </location>
</feature>
<dbReference type="AlphaFoldDB" id="A0AAQ3UG24"/>
<evidence type="ECO:0000313" key="3">
    <source>
        <dbReference type="Proteomes" id="UP001341281"/>
    </source>
</evidence>
<feature type="region of interest" description="Disordered" evidence="1">
    <location>
        <begin position="1"/>
        <end position="20"/>
    </location>
</feature>
<protein>
    <submittedName>
        <fullName evidence="2">Uncharacterized protein</fullName>
    </submittedName>
</protein>
<sequence length="208" mass="23090">MLAEERQARGQQQPREHQPHGISYLDFERLQPPVFTTCPEPLAADDWLRTIQSKFTLLPGLTDRGTSPLGRNSIRLIELTILRQDLWSRCSYSPEDVTTDPRWAALLLDGFDPTLRTHLERRYESYTDLVDTALDMENHLHAANENQKRKCQASTVAASSSQKEKFFSEGEGSIQTSTAVLPAASLCDPAQSAGLDPQGASAAAVPRL</sequence>
<evidence type="ECO:0000256" key="1">
    <source>
        <dbReference type="SAM" id="MobiDB-lite"/>
    </source>
</evidence>
<evidence type="ECO:0000313" key="2">
    <source>
        <dbReference type="EMBL" id="WVZ88674.1"/>
    </source>
</evidence>
<dbReference type="Proteomes" id="UP001341281">
    <property type="component" value="Chromosome 08"/>
</dbReference>
<name>A0AAQ3UG24_PASNO</name>
<gene>
    <name evidence="2" type="ORF">U9M48_035166</name>
</gene>
<accession>A0AAQ3UG24</accession>
<organism evidence="2 3">
    <name type="scientific">Paspalum notatum var. saurae</name>
    <dbReference type="NCBI Taxonomy" id="547442"/>
    <lineage>
        <taxon>Eukaryota</taxon>
        <taxon>Viridiplantae</taxon>
        <taxon>Streptophyta</taxon>
        <taxon>Embryophyta</taxon>
        <taxon>Tracheophyta</taxon>
        <taxon>Spermatophyta</taxon>
        <taxon>Magnoliopsida</taxon>
        <taxon>Liliopsida</taxon>
        <taxon>Poales</taxon>
        <taxon>Poaceae</taxon>
        <taxon>PACMAD clade</taxon>
        <taxon>Panicoideae</taxon>
        <taxon>Andropogonodae</taxon>
        <taxon>Paspaleae</taxon>
        <taxon>Paspalinae</taxon>
        <taxon>Paspalum</taxon>
    </lineage>
</organism>
<dbReference type="EMBL" id="CP144752">
    <property type="protein sequence ID" value="WVZ88674.1"/>
    <property type="molecule type" value="Genomic_DNA"/>
</dbReference>
<keyword evidence="3" id="KW-1185">Reference proteome</keyword>
<reference evidence="2 3" key="1">
    <citation type="submission" date="2024-02" db="EMBL/GenBank/DDBJ databases">
        <title>High-quality chromosome-scale genome assembly of Pensacola bahiagrass (Paspalum notatum Flugge var. saurae).</title>
        <authorList>
            <person name="Vega J.M."/>
            <person name="Podio M."/>
            <person name="Orjuela J."/>
            <person name="Siena L.A."/>
            <person name="Pessino S.C."/>
            <person name="Combes M.C."/>
            <person name="Mariac C."/>
            <person name="Albertini E."/>
            <person name="Pupilli F."/>
            <person name="Ortiz J.P.A."/>
            <person name="Leblanc O."/>
        </authorList>
    </citation>
    <scope>NUCLEOTIDE SEQUENCE [LARGE SCALE GENOMIC DNA]</scope>
    <source>
        <strain evidence="2">R1</strain>
        <tissue evidence="2">Leaf</tissue>
    </source>
</reference>